<feature type="domain" description="Glycosyl hydrolase family 13 catalytic" evidence="3">
    <location>
        <begin position="38"/>
        <end position="492"/>
    </location>
</feature>
<accession>M2MZZ6</accession>
<dbReference type="STRING" id="717646.M2MZZ6"/>
<keyword evidence="5" id="KW-1185">Reference proteome</keyword>
<dbReference type="InterPro" id="IPR017853">
    <property type="entry name" value="GH"/>
</dbReference>
<name>M2MZZ6_BAUPA</name>
<evidence type="ECO:0000313" key="4">
    <source>
        <dbReference type="EMBL" id="EMC92249.1"/>
    </source>
</evidence>
<dbReference type="PANTHER" id="PTHR43447">
    <property type="entry name" value="ALPHA-AMYLASE"/>
    <property type="match status" value="1"/>
</dbReference>
<dbReference type="SUPFAM" id="SSF51445">
    <property type="entry name" value="(Trans)glycosidases"/>
    <property type="match status" value="1"/>
</dbReference>
<organism evidence="4 5">
    <name type="scientific">Baudoinia panamericana (strain UAMH 10762)</name>
    <name type="common">Angels' share fungus</name>
    <name type="synonym">Baudoinia compniacensis (strain UAMH 10762)</name>
    <dbReference type="NCBI Taxonomy" id="717646"/>
    <lineage>
        <taxon>Eukaryota</taxon>
        <taxon>Fungi</taxon>
        <taxon>Dikarya</taxon>
        <taxon>Ascomycota</taxon>
        <taxon>Pezizomycotina</taxon>
        <taxon>Dothideomycetes</taxon>
        <taxon>Dothideomycetidae</taxon>
        <taxon>Mycosphaerellales</taxon>
        <taxon>Teratosphaeriaceae</taxon>
        <taxon>Baudoinia</taxon>
    </lineage>
</organism>
<evidence type="ECO:0000256" key="1">
    <source>
        <dbReference type="ARBA" id="ARBA00008061"/>
    </source>
</evidence>
<dbReference type="AlphaFoldDB" id="M2MZZ6"/>
<evidence type="ECO:0000313" key="5">
    <source>
        <dbReference type="Proteomes" id="UP000011761"/>
    </source>
</evidence>
<dbReference type="InterPro" id="IPR006047">
    <property type="entry name" value="GH13_cat_dom"/>
</dbReference>
<dbReference type="RefSeq" id="XP_007680675.1">
    <property type="nucleotide sequence ID" value="XM_007682485.1"/>
</dbReference>
<dbReference type="GeneID" id="19108279"/>
<feature type="compositionally biased region" description="Polar residues" evidence="2">
    <location>
        <begin position="1"/>
        <end position="12"/>
    </location>
</feature>
<reference evidence="4 5" key="1">
    <citation type="journal article" date="2012" name="PLoS Pathog.">
        <title>Diverse lifestyles and strategies of plant pathogenesis encoded in the genomes of eighteen Dothideomycetes fungi.</title>
        <authorList>
            <person name="Ohm R.A."/>
            <person name="Feau N."/>
            <person name="Henrissat B."/>
            <person name="Schoch C.L."/>
            <person name="Horwitz B.A."/>
            <person name="Barry K.W."/>
            <person name="Condon B.J."/>
            <person name="Copeland A.C."/>
            <person name="Dhillon B."/>
            <person name="Glaser F."/>
            <person name="Hesse C.N."/>
            <person name="Kosti I."/>
            <person name="LaButti K."/>
            <person name="Lindquist E.A."/>
            <person name="Lucas S."/>
            <person name="Salamov A.A."/>
            <person name="Bradshaw R.E."/>
            <person name="Ciuffetti L."/>
            <person name="Hamelin R.C."/>
            <person name="Kema G.H.J."/>
            <person name="Lawrence C."/>
            <person name="Scott J.A."/>
            <person name="Spatafora J.W."/>
            <person name="Turgeon B.G."/>
            <person name="de Wit P.J.G.M."/>
            <person name="Zhong S."/>
            <person name="Goodwin S.B."/>
            <person name="Grigoriev I.V."/>
        </authorList>
    </citation>
    <scope>NUCLEOTIDE SEQUENCE [LARGE SCALE GENOMIC DNA]</scope>
    <source>
        <strain evidence="4 5">UAMH 10762</strain>
    </source>
</reference>
<dbReference type="Proteomes" id="UP000011761">
    <property type="component" value="Unassembled WGS sequence"/>
</dbReference>
<dbReference type="Pfam" id="PF00128">
    <property type="entry name" value="Alpha-amylase"/>
    <property type="match status" value="2"/>
</dbReference>
<dbReference type="GO" id="GO:0016787">
    <property type="term" value="F:hydrolase activity"/>
    <property type="evidence" value="ECO:0007669"/>
    <property type="project" value="UniProtKB-KW"/>
</dbReference>
<protein>
    <submittedName>
        <fullName evidence="4">Glycoside hydrolase family 13 protein</fullName>
    </submittedName>
</protein>
<gene>
    <name evidence="4" type="ORF">BAUCODRAFT_134134</name>
</gene>
<dbReference type="OrthoDB" id="550577at2759"/>
<dbReference type="HOGENOM" id="CLU_024572_2_0_1"/>
<dbReference type="CDD" id="cd11318">
    <property type="entry name" value="AmyAc_bac_fung_AmyA"/>
    <property type="match status" value="1"/>
</dbReference>
<proteinExistence type="inferred from homology"/>
<keyword evidence="4" id="KW-0378">Hydrolase</keyword>
<evidence type="ECO:0000259" key="3">
    <source>
        <dbReference type="SMART" id="SM00642"/>
    </source>
</evidence>
<sequence>MNSLPTNAQQSIPPAPETDVPSTPAHSLAVSRLAEDNPILFQAFEWHTVSTPPQPSATHASQTSHYPRLTRLLPLLSAIGITSLWLPPGCKANNAQGNGYDCYDLWDLGEFDQKWTRSVKWGSREELSDLKREAKRLGVSVIWDAVLNHKTAGDATEECWAVEVDKEDRRIELGDPRPIEAYLRFDFPGRKEAGMPYSDLIWHAEHFNGTDWDAKARQNKMFKLIDDPSNLPESYAEQVRLWKSTRSTILAKNHSASPAEEACEQPPPPPRRPGRGWANDVDDMHGNADYLMFSNIDYTHPAVRQDTLKWGEWMVDINGVDGFRLDAVQHFSYNFTREWIARVQAASQRKRSEPAFIVGEIWTGEVDRIVKWLDVVGGGAFAYDSPLLYNFSRISEDVRTNSKNSDLRTILRDSLLEHRPHAAVTLVTNHDTQPGQTSFTPMLPELKALWYAFILLRSEGYPCVFWGDLYGMKGHKAEAPACLVSDGKGGKRSLLPDLMLARRLFAFGEQKDHLDSMTCVAWTREGHSAKPGSGCVVLLSIDPWPLTEREQRKGWFARTRSGNPKTVTKKIPFGKPGEVYIDLLANAEDRIGVIIDSTGAGTFGCKAGTHAVAVFVRSGAVGVDQFPVPFVADAYKA</sequence>
<dbReference type="KEGG" id="bcom:BAUCODRAFT_134134"/>
<dbReference type="OMA" id="QAFEWHT"/>
<comment type="similarity">
    <text evidence="1">Belongs to the glycosyl hydrolase 13 family.</text>
</comment>
<feature type="region of interest" description="Disordered" evidence="2">
    <location>
        <begin position="253"/>
        <end position="279"/>
    </location>
</feature>
<dbReference type="Gene3D" id="2.40.30.140">
    <property type="match status" value="1"/>
</dbReference>
<dbReference type="Gene3D" id="2.60.40.1180">
    <property type="entry name" value="Golgi alpha-mannosidase II"/>
    <property type="match status" value="1"/>
</dbReference>
<dbReference type="InterPro" id="IPR013780">
    <property type="entry name" value="Glyco_hydro_b"/>
</dbReference>
<dbReference type="eggNOG" id="KOG0471">
    <property type="taxonomic scope" value="Eukaryota"/>
</dbReference>
<dbReference type="Gene3D" id="3.20.20.80">
    <property type="entry name" value="Glycosidases"/>
    <property type="match status" value="1"/>
</dbReference>
<dbReference type="GO" id="GO:0005975">
    <property type="term" value="P:carbohydrate metabolic process"/>
    <property type="evidence" value="ECO:0007669"/>
    <property type="project" value="InterPro"/>
</dbReference>
<dbReference type="SUPFAM" id="SSF51011">
    <property type="entry name" value="Glycosyl hydrolase domain"/>
    <property type="match status" value="1"/>
</dbReference>
<evidence type="ECO:0000256" key="2">
    <source>
        <dbReference type="SAM" id="MobiDB-lite"/>
    </source>
</evidence>
<dbReference type="EMBL" id="KB445562">
    <property type="protein sequence ID" value="EMC92249.1"/>
    <property type="molecule type" value="Genomic_DNA"/>
</dbReference>
<dbReference type="SMART" id="SM00642">
    <property type="entry name" value="Aamy"/>
    <property type="match status" value="1"/>
</dbReference>
<feature type="region of interest" description="Disordered" evidence="2">
    <location>
        <begin position="1"/>
        <end position="26"/>
    </location>
</feature>